<evidence type="ECO:0000256" key="1">
    <source>
        <dbReference type="ARBA" id="ARBA00004123"/>
    </source>
</evidence>
<keyword evidence="8" id="KW-1185">Reference proteome</keyword>
<accession>A0A6P6D1D1</accession>
<dbReference type="RefSeq" id="XP_023393357.1">
    <property type="nucleotide sequence ID" value="XM_023537589.1"/>
</dbReference>
<dbReference type="AlphaFoldDB" id="A0A6P6D1D1"/>
<evidence type="ECO:0000313" key="8">
    <source>
        <dbReference type="Proteomes" id="UP000515202"/>
    </source>
</evidence>
<gene>
    <name evidence="9" type="primary">CENPL</name>
</gene>
<dbReference type="InterPro" id="IPR025204">
    <property type="entry name" value="CENP-L"/>
</dbReference>
<dbReference type="KEGG" id="pvp:105299820"/>
<dbReference type="PANTHER" id="PTHR31740:SF2">
    <property type="entry name" value="CENTROMERE PROTEIN L"/>
    <property type="match status" value="1"/>
</dbReference>
<comment type="similarity">
    <text evidence="3">Belongs to the CENP-L/IML3 family.</text>
</comment>
<name>A0A6P6D1D1_PTEVA</name>
<protein>
    <recommendedName>
        <fullName evidence="4">Centromere protein L</fullName>
    </recommendedName>
</protein>
<dbReference type="GO" id="GO:0005634">
    <property type="term" value="C:nucleus"/>
    <property type="evidence" value="ECO:0007669"/>
    <property type="project" value="UniProtKB-SubCell"/>
</dbReference>
<comment type="subcellular location">
    <subcellularLocation>
        <location evidence="2">Chromosome</location>
        <location evidence="2">Centromere</location>
    </subcellularLocation>
    <subcellularLocation>
        <location evidence="1">Nucleus</location>
    </subcellularLocation>
</comment>
<dbReference type="GO" id="GO:0000775">
    <property type="term" value="C:chromosome, centromeric region"/>
    <property type="evidence" value="ECO:0007669"/>
    <property type="project" value="UniProtKB-SubCell"/>
</dbReference>
<dbReference type="GeneID" id="105299820"/>
<evidence type="ECO:0000256" key="5">
    <source>
        <dbReference type="ARBA" id="ARBA00022454"/>
    </source>
</evidence>
<evidence type="ECO:0000256" key="2">
    <source>
        <dbReference type="ARBA" id="ARBA00004584"/>
    </source>
</evidence>
<dbReference type="PANTHER" id="PTHR31740">
    <property type="entry name" value="CENTROMERE PROTEIN L"/>
    <property type="match status" value="1"/>
</dbReference>
<evidence type="ECO:0000256" key="4">
    <source>
        <dbReference type="ARBA" id="ARBA00016380"/>
    </source>
</evidence>
<dbReference type="Pfam" id="PF13092">
    <property type="entry name" value="CENP-L"/>
    <property type="match status" value="2"/>
</dbReference>
<dbReference type="OrthoDB" id="8864979at2759"/>
<evidence type="ECO:0000256" key="3">
    <source>
        <dbReference type="ARBA" id="ARBA00011060"/>
    </source>
</evidence>
<keyword evidence="7" id="KW-0137">Centromere</keyword>
<organism evidence="8 9">
    <name type="scientific">Pteropus vampyrus</name>
    <name type="common">Large flying fox</name>
    <dbReference type="NCBI Taxonomy" id="132908"/>
    <lineage>
        <taxon>Eukaryota</taxon>
        <taxon>Metazoa</taxon>
        <taxon>Chordata</taxon>
        <taxon>Craniata</taxon>
        <taxon>Vertebrata</taxon>
        <taxon>Euteleostomi</taxon>
        <taxon>Mammalia</taxon>
        <taxon>Eutheria</taxon>
        <taxon>Laurasiatheria</taxon>
        <taxon>Chiroptera</taxon>
        <taxon>Yinpterochiroptera</taxon>
        <taxon>Pteropodoidea</taxon>
        <taxon>Pteropodidae</taxon>
        <taxon>Pteropodinae</taxon>
        <taxon>Pteropus</taxon>
    </lineage>
</organism>
<evidence type="ECO:0000256" key="6">
    <source>
        <dbReference type="ARBA" id="ARBA00023242"/>
    </source>
</evidence>
<proteinExistence type="inferred from homology"/>
<dbReference type="Proteomes" id="UP000515202">
    <property type="component" value="Unplaced"/>
</dbReference>
<evidence type="ECO:0000256" key="7">
    <source>
        <dbReference type="ARBA" id="ARBA00023328"/>
    </source>
</evidence>
<keyword evidence="5" id="KW-0158">Chromosome</keyword>
<evidence type="ECO:0000313" key="9">
    <source>
        <dbReference type="RefSeq" id="XP_023393357.1"/>
    </source>
</evidence>
<dbReference type="CTD" id="91687"/>
<keyword evidence="6" id="KW-0539">Nucleus</keyword>
<sequence length="280" mass="31932">MDSHDAPESTPRQSAPSRLKDYFIGATPLQKRLESARKLTSFVPTPPRRKIPQCPQLQEDVEPQKVAFLLHKQWTLYSLTPLYKFSYTNLKEYSKLLSAFITAEKQKGLAVEVGKDFNIKVTFSAVLGMKGTQRDPEAFLVQVQYRSDNLLPQGKESALSWFGNCGIFFTLFLKFLSYDLCSPQSLDISYAIHPEDAKALWDSVHKTPGEVTQEEVDLFMDCLYSHFYRHFRIHLSATRLVRISTSVASAHTDGKIKILCHKYLIGVLAYLTELAIFQLE</sequence>
<reference evidence="9" key="1">
    <citation type="submission" date="2025-08" db="UniProtKB">
        <authorList>
            <consortium name="RefSeq"/>
        </authorList>
    </citation>
    <scope>IDENTIFICATION</scope>
    <source>
        <tissue evidence="9">Kidney</tissue>
    </source>
</reference>